<feature type="region of interest" description="Disordered" evidence="1">
    <location>
        <begin position="218"/>
        <end position="248"/>
    </location>
</feature>
<feature type="chain" id="PRO_5047422543" description="Calcium-binding protein" evidence="2">
    <location>
        <begin position="33"/>
        <end position="290"/>
    </location>
</feature>
<name>A0ABW2Y025_9ACTN</name>
<comment type="caution">
    <text evidence="3">The sequence shown here is derived from an EMBL/GenBank/DDBJ whole genome shotgun (WGS) entry which is preliminary data.</text>
</comment>
<evidence type="ECO:0000256" key="2">
    <source>
        <dbReference type="SAM" id="SignalP"/>
    </source>
</evidence>
<dbReference type="PROSITE" id="PS00330">
    <property type="entry name" value="HEMOLYSIN_CALCIUM"/>
    <property type="match status" value="1"/>
</dbReference>
<dbReference type="InterPro" id="IPR018511">
    <property type="entry name" value="Hemolysin-typ_Ca-bd_CS"/>
</dbReference>
<keyword evidence="4" id="KW-1185">Reference proteome</keyword>
<dbReference type="InterPro" id="IPR001343">
    <property type="entry name" value="Hemolysn_Ca-bd"/>
</dbReference>
<dbReference type="SUPFAM" id="SSF51120">
    <property type="entry name" value="beta-Roll"/>
    <property type="match status" value="1"/>
</dbReference>
<protein>
    <recommendedName>
        <fullName evidence="5">Calcium-binding protein</fullName>
    </recommendedName>
</protein>
<reference evidence="4" key="1">
    <citation type="journal article" date="2019" name="Int. J. Syst. Evol. Microbiol.">
        <title>The Global Catalogue of Microorganisms (GCM) 10K type strain sequencing project: providing services to taxonomists for standard genome sequencing and annotation.</title>
        <authorList>
            <consortium name="The Broad Institute Genomics Platform"/>
            <consortium name="The Broad Institute Genome Sequencing Center for Infectious Disease"/>
            <person name="Wu L."/>
            <person name="Ma J."/>
        </authorList>
    </citation>
    <scope>NUCLEOTIDE SEQUENCE [LARGE SCALE GENOMIC DNA]</scope>
    <source>
        <strain evidence="4">JCM 9371</strain>
    </source>
</reference>
<dbReference type="PRINTS" id="PR00313">
    <property type="entry name" value="CABNDNGRPT"/>
</dbReference>
<evidence type="ECO:0000313" key="3">
    <source>
        <dbReference type="EMBL" id="MFD0690652.1"/>
    </source>
</evidence>
<dbReference type="InterPro" id="IPR011049">
    <property type="entry name" value="Serralysin-like_metalloprot_C"/>
</dbReference>
<keyword evidence="2" id="KW-0732">Signal</keyword>
<evidence type="ECO:0000256" key="1">
    <source>
        <dbReference type="SAM" id="MobiDB-lite"/>
    </source>
</evidence>
<gene>
    <name evidence="3" type="ORF">ACFQZM_39615</name>
</gene>
<sequence>MSTRIRPGRIHRRALRVLGGAAALAVVPGVIAVQPATASPCYGDCKPGVARVGAGVLRLDAPVGLNDQITVAGSGGTFTITDPVATLTAGDGCTLVNPHQARCTSSDVITYLRVRGLDGDDTITNATGLIGELQGGDGNDRLTGGTAADTLVGGFGADVLQGGGGSDTASYSDVASRAAVRADLDGAAGDDGGPEDGAAGARDTIASDVENLEGTLQSDALTGNAGPNVISSGSGGADRIQGLGGNDTLTGTGGGTLDGGAATDHCTSDLRLFNSPPDAFTGCETTEILH</sequence>
<proteinExistence type="predicted"/>
<organism evidence="3 4">
    <name type="scientific">Actinomadura fibrosa</name>
    <dbReference type="NCBI Taxonomy" id="111802"/>
    <lineage>
        <taxon>Bacteria</taxon>
        <taxon>Bacillati</taxon>
        <taxon>Actinomycetota</taxon>
        <taxon>Actinomycetes</taxon>
        <taxon>Streptosporangiales</taxon>
        <taxon>Thermomonosporaceae</taxon>
        <taxon>Actinomadura</taxon>
    </lineage>
</organism>
<dbReference type="Gene3D" id="2.150.10.10">
    <property type="entry name" value="Serralysin-like metalloprotease, C-terminal"/>
    <property type="match status" value="1"/>
</dbReference>
<dbReference type="RefSeq" id="WP_131762192.1">
    <property type="nucleotide sequence ID" value="NZ_CAACUY010000217.1"/>
</dbReference>
<accession>A0ABW2Y025</accession>
<evidence type="ECO:0000313" key="4">
    <source>
        <dbReference type="Proteomes" id="UP001597063"/>
    </source>
</evidence>
<dbReference type="Pfam" id="PF00353">
    <property type="entry name" value="HemolysinCabind"/>
    <property type="match status" value="2"/>
</dbReference>
<feature type="signal peptide" evidence="2">
    <location>
        <begin position="1"/>
        <end position="32"/>
    </location>
</feature>
<dbReference type="Proteomes" id="UP001597063">
    <property type="component" value="Unassembled WGS sequence"/>
</dbReference>
<evidence type="ECO:0008006" key="5">
    <source>
        <dbReference type="Google" id="ProtNLM"/>
    </source>
</evidence>
<dbReference type="EMBL" id="JBHTGP010000018">
    <property type="protein sequence ID" value="MFD0690652.1"/>
    <property type="molecule type" value="Genomic_DNA"/>
</dbReference>